<reference evidence="1 2" key="1">
    <citation type="submission" date="2023-12" db="EMBL/GenBank/DDBJ databases">
        <title>Blastococcus brunescens sp. nov., an actonobacterium isolated from sandstone collected in sahara desert.</title>
        <authorList>
            <person name="Gtari M."/>
            <person name="Ghodhbane F."/>
        </authorList>
    </citation>
    <scope>NUCLEOTIDE SEQUENCE [LARGE SCALE GENOMIC DNA]</scope>
    <source>
        <strain evidence="1 2">BMG 8361</strain>
    </source>
</reference>
<gene>
    <name evidence="1" type="ORF">U6N30_26545</name>
</gene>
<organism evidence="1 2">
    <name type="scientific">Blastococcus brunescens</name>
    <dbReference type="NCBI Taxonomy" id="1564165"/>
    <lineage>
        <taxon>Bacteria</taxon>
        <taxon>Bacillati</taxon>
        <taxon>Actinomycetota</taxon>
        <taxon>Actinomycetes</taxon>
        <taxon>Geodermatophilales</taxon>
        <taxon>Geodermatophilaceae</taxon>
        <taxon>Blastococcus</taxon>
    </lineage>
</organism>
<dbReference type="Proteomes" id="UP001324287">
    <property type="component" value="Chromosome"/>
</dbReference>
<protein>
    <submittedName>
        <fullName evidence="1">Uncharacterized protein</fullName>
    </submittedName>
</protein>
<name>A0ABZ1AXJ5_9ACTN</name>
<sequence>MTAVALDSPGFTAVPPTTVTAEFPPGRVIDLPTPYGTPVCDARPQPAAARLTVVRAGGVRSRCAPRWLPTHCS</sequence>
<evidence type="ECO:0000313" key="1">
    <source>
        <dbReference type="EMBL" id="WRL63285.1"/>
    </source>
</evidence>
<proteinExistence type="predicted"/>
<evidence type="ECO:0000313" key="2">
    <source>
        <dbReference type="Proteomes" id="UP001324287"/>
    </source>
</evidence>
<dbReference type="RefSeq" id="WP_324274621.1">
    <property type="nucleotide sequence ID" value="NZ_CP141261.1"/>
</dbReference>
<keyword evidence="2" id="KW-1185">Reference proteome</keyword>
<dbReference type="EMBL" id="CP141261">
    <property type="protein sequence ID" value="WRL63285.1"/>
    <property type="molecule type" value="Genomic_DNA"/>
</dbReference>
<accession>A0ABZ1AXJ5</accession>